<protein>
    <recommendedName>
        <fullName evidence="3">Membrane dipeptidase (Peptidase family M19)</fullName>
    </recommendedName>
</protein>
<sequence length="595" mass="67259">MDNYFDLHFHPMAKNHLAPKPKESYLKKANAATMPITMTKAFKDYTNENVLRRLESQCCIEYLNEAQVRYGVAAIAAIEFGVASSKGFLEDVLKSYQKKPLEDAYFDAIKEGEISYLNLFLKEVALYIKNRNLENREPHAKGSLNLIARPSKNPREAVSKELPNLVFAIEGGHNLCMKKIGNALDYDSFEALGKDTFFDPTIAVSEDNRKPHEVLRKLYKAFRDYGLDVLYLTLTHLTHIPEQHLATHAYGTKSLRHPSFYPFGNGLSELGAEVVRTAYKLEAPTRKKDDAGVLIDIKHLSLKSREDLYTLREKEGFGKIPLIASHVGVTGYSISDWKHNLEIEKCANHVDQGIKTVKLYTRPKVAGYWGADSNTEFSFHPGTINLMDEDIIEIANSNGLIGVGLDVDLLGYDTRSMVQEDVCEFITTPDFIHYFPYTSIKSIDYASVEEIKAEESWLKPSKKEVHPLSFCFNIIHIMAVIGLKTNFQDAPEKFICIGSDFDAFIEPSNICSDSRQFKNLKACLMKWLPVAAKKYQKVNGGAKDLFDFTKKKKELNEVVVGILYGNGRDFLDRRGFLEGLAEPKKGKESTETELV</sequence>
<name>A0A7X2ZQX7_9FLAO</name>
<reference evidence="1 2" key="1">
    <citation type="journal article" date="2019" name="Mar. Drugs">
        <title>Comparative Genomics and CAZyme Genome Repertoires of Marine Zobellia amurskyensis KMM 3526(T) and Zobellia laminariae KMM 3676(T).</title>
        <authorList>
            <person name="Chernysheva N."/>
            <person name="Bystritskaya E."/>
            <person name="Stenkova A."/>
            <person name="Golovkin I."/>
            <person name="Nedashkovskaya O."/>
            <person name="Isaeva M."/>
        </authorList>
    </citation>
    <scope>NUCLEOTIDE SEQUENCE [LARGE SCALE GENOMIC DNA]</scope>
    <source>
        <strain evidence="1 2">KMM 3526</strain>
    </source>
</reference>
<dbReference type="SUPFAM" id="SSF51556">
    <property type="entry name" value="Metallo-dependent hydrolases"/>
    <property type="match status" value="1"/>
</dbReference>
<dbReference type="RefSeq" id="WP_155598759.1">
    <property type="nucleotide sequence ID" value="NZ_RCNR01000004.1"/>
</dbReference>
<organism evidence="1 2">
    <name type="scientific">Zobellia amurskyensis</name>
    <dbReference type="NCBI Taxonomy" id="248905"/>
    <lineage>
        <taxon>Bacteria</taxon>
        <taxon>Pseudomonadati</taxon>
        <taxon>Bacteroidota</taxon>
        <taxon>Flavobacteriia</taxon>
        <taxon>Flavobacteriales</taxon>
        <taxon>Flavobacteriaceae</taxon>
        <taxon>Zobellia</taxon>
    </lineage>
</organism>
<dbReference type="InterPro" id="IPR032466">
    <property type="entry name" value="Metal_Hydrolase"/>
</dbReference>
<proteinExistence type="predicted"/>
<dbReference type="EMBL" id="RCNR01000004">
    <property type="protein sequence ID" value="MUH34767.1"/>
    <property type="molecule type" value="Genomic_DNA"/>
</dbReference>
<dbReference type="Gene3D" id="3.20.20.140">
    <property type="entry name" value="Metal-dependent hydrolases"/>
    <property type="match status" value="1"/>
</dbReference>
<gene>
    <name evidence="1" type="ORF">D9O36_02835</name>
</gene>
<keyword evidence="2" id="KW-1185">Reference proteome</keyword>
<comment type="caution">
    <text evidence="1">The sequence shown here is derived from an EMBL/GenBank/DDBJ whole genome shotgun (WGS) entry which is preliminary data.</text>
</comment>
<evidence type="ECO:0000313" key="2">
    <source>
        <dbReference type="Proteomes" id="UP000540519"/>
    </source>
</evidence>
<dbReference type="AlphaFoldDB" id="A0A7X2ZQX7"/>
<evidence type="ECO:0008006" key="3">
    <source>
        <dbReference type="Google" id="ProtNLM"/>
    </source>
</evidence>
<dbReference type="Proteomes" id="UP000540519">
    <property type="component" value="Unassembled WGS sequence"/>
</dbReference>
<evidence type="ECO:0000313" key="1">
    <source>
        <dbReference type="EMBL" id="MUH34767.1"/>
    </source>
</evidence>
<accession>A0A7X2ZQX7</accession>
<dbReference type="OrthoDB" id="611177at2"/>